<dbReference type="GO" id="GO:0031177">
    <property type="term" value="F:phosphopantetheine binding"/>
    <property type="evidence" value="ECO:0007669"/>
    <property type="project" value="InterPro"/>
</dbReference>
<dbReference type="InterPro" id="IPR014031">
    <property type="entry name" value="Ketoacyl_synth_C"/>
</dbReference>
<dbReference type="Proteomes" id="UP000663828">
    <property type="component" value="Unassembled WGS sequence"/>
</dbReference>
<dbReference type="Pfam" id="PF00668">
    <property type="entry name" value="Condensation"/>
    <property type="match status" value="3"/>
</dbReference>
<dbReference type="SUPFAM" id="SSF53901">
    <property type="entry name" value="Thiolase-like"/>
    <property type="match status" value="1"/>
</dbReference>
<dbReference type="GO" id="GO:0044550">
    <property type="term" value="P:secondary metabolite biosynthetic process"/>
    <property type="evidence" value="ECO:0007669"/>
    <property type="project" value="UniProtKB-ARBA"/>
</dbReference>
<keyword evidence="5" id="KW-0511">Multifunctional enzyme</keyword>
<evidence type="ECO:0000256" key="7">
    <source>
        <dbReference type="PROSITE-ProRule" id="PRU01363"/>
    </source>
</evidence>
<dbReference type="Pfam" id="PF02801">
    <property type="entry name" value="Ketoacyl-synt_C"/>
    <property type="match status" value="1"/>
</dbReference>
<keyword evidence="2" id="KW-0597">Phosphoprotein</keyword>
<keyword evidence="12" id="KW-1185">Reference proteome</keyword>
<feature type="active site" description="Proton donor; for dehydratase activity" evidence="7">
    <location>
        <position position="1200"/>
    </location>
</feature>
<dbReference type="InterPro" id="IPR016035">
    <property type="entry name" value="Acyl_Trfase/lysoPLipase"/>
</dbReference>
<dbReference type="UniPathway" id="UPA00094"/>
<evidence type="ECO:0000313" key="11">
    <source>
        <dbReference type="EMBL" id="CAF1140443.1"/>
    </source>
</evidence>
<dbReference type="InterPro" id="IPR050091">
    <property type="entry name" value="PKS_NRPS_Biosynth_Enz"/>
</dbReference>
<dbReference type="Gene3D" id="3.40.366.10">
    <property type="entry name" value="Malonyl-Coenzyme A Acyl Carrier Protein, domain 2"/>
    <property type="match status" value="1"/>
</dbReference>
<dbReference type="InterPro" id="IPR011032">
    <property type="entry name" value="GroES-like_sf"/>
</dbReference>
<dbReference type="Gene3D" id="3.40.50.150">
    <property type="entry name" value="Vaccinia Virus protein VP39"/>
    <property type="match status" value="1"/>
</dbReference>
<keyword evidence="1" id="KW-0596">Phosphopantetheine</keyword>
<dbReference type="CDD" id="cd05195">
    <property type="entry name" value="enoyl_red"/>
    <property type="match status" value="1"/>
</dbReference>
<accession>A0A814RZD8</accession>
<dbReference type="InterPro" id="IPR001242">
    <property type="entry name" value="Condensation_dom"/>
</dbReference>
<dbReference type="SMART" id="SM00825">
    <property type="entry name" value="PKS_KS"/>
    <property type="match status" value="1"/>
</dbReference>
<dbReference type="Pfam" id="PF00550">
    <property type="entry name" value="PP-binding"/>
    <property type="match status" value="1"/>
</dbReference>
<dbReference type="InterPro" id="IPR020843">
    <property type="entry name" value="ER"/>
</dbReference>
<dbReference type="InterPro" id="IPR014043">
    <property type="entry name" value="Acyl_transferase_dom"/>
</dbReference>
<dbReference type="PROSITE" id="PS00455">
    <property type="entry name" value="AMP_BINDING"/>
    <property type="match status" value="1"/>
</dbReference>
<dbReference type="SUPFAM" id="SSF47336">
    <property type="entry name" value="ACP-like"/>
    <property type="match status" value="1"/>
</dbReference>
<keyword evidence="4" id="KW-0521">NADP</keyword>
<dbReference type="SUPFAM" id="SSF53335">
    <property type="entry name" value="S-adenosyl-L-methionine-dependent methyltransferases"/>
    <property type="match status" value="1"/>
</dbReference>
<proteinExistence type="predicted"/>
<dbReference type="GO" id="GO:0016491">
    <property type="term" value="F:oxidoreductase activity"/>
    <property type="evidence" value="ECO:0007669"/>
    <property type="project" value="InterPro"/>
</dbReference>
<dbReference type="Gene3D" id="3.30.559.30">
    <property type="entry name" value="Nonribosomal peptide synthetase, condensation domain"/>
    <property type="match status" value="2"/>
</dbReference>
<dbReference type="InterPro" id="IPR049552">
    <property type="entry name" value="PKS_DH_N"/>
</dbReference>
<dbReference type="InterPro" id="IPR036291">
    <property type="entry name" value="NAD(P)-bd_dom_sf"/>
</dbReference>
<dbReference type="InterPro" id="IPR014030">
    <property type="entry name" value="Ketoacyl_synth_N"/>
</dbReference>
<evidence type="ECO:0008006" key="13">
    <source>
        <dbReference type="Google" id="ProtNLM"/>
    </source>
</evidence>
<sequence length="4059" mass="456756">MTLTSAVEEAVAIVGIACEFAGDIHSPTDFWRVLEQSKDVGTSIPPERTDLTSFCAHMLNQDKNDQFHKQLIRAGYFLSKSHWDTFEAGFFGLSNSEAIAIDPAHRLLMLKFVHLVDDAGYTMEMMNGSRTSVHIGQFSTDHAYTTYRMQPECRTRLHGINSMLYNAAARLSYHFNLHGPNVSLDVACSSSLEAVHLAVQALRTGESDMAVCGGVNAVYAPENLLNGSLIGAVSPDGRSRSFSVDANGYAKGEGLGLVLLKRLSDAERDGDRIYCVLHDVLSHHDGNEDKNNFVVPSSVGQKRLLTAIYDRAKIDPQRVYYVEAHGTGTPVGDPIEANAIGQFFHRSSFDPPLLIGSVKSNIGHTEGASGIASLIKIAMCMRHRMLPPNMHFTSLNPKIDAQRYNLHVVQHFVPFPPATDGTVLIGINSFGMGGNTTHAIVEEYRPVHGKTVDTFTTGSVVDGNCATKQHFVFLFSTKCQESLFKQVAQFRLWLQEVSSQIHGDQDGFLVHVSEQLLLKRTISYNHLAVFVCADRTQLEQQIDAFLTRQKAPGLFLTTRPTSPPRKLCFVYSGQGPQWWAMGRQLYKNEPIFAQWIRRIHSELAKINHDGWSLLEELIEKSSEHDSRINDTNIAQPALFAIQVSLTALLASWHIFPDTIVSHSAGEQAAAFVSGRVTLQEAIRVVYHRSRLQNRNTRQGGRMLAVSMSEQTARSELLKDIEQQVCVAVVNSSRSVTLSGDETIIGQLQEILSTLHPNVFKALLRIENAFHSHQMDRFNIEEEMLSALGDIRGLPLQDAQQMFDVRCSQARLYSSVSGDYVSDCTALDAHHWWSNVRQCVRFADAVGAVIRDNAADAFLELSPHPVLATSIHECCELVGLQPLVLPTLKRKEDEQTTLLTSIAQLTTSRMVWQHYFKSRHVRSSDVDDALFESFPSYAFHTSPCWYESRESVIDRLSYRLPIHPLLGVRQWTRHTSATWRSLININRREYAFLKDHKIRDVILFPASAFLELALAGCRQLLASDNTTQATIVFERVEFVNALVLTEHQLTEVFTQIVTPMREWFIYSRPWTSAGQSCVRTCGMSGDDVLNSFTDPHTLNQYSLSEFTLHAHGWINVVDKSSINQQAPLLIDVAVARDSYAELDPANIYAHLSLRGYQYGPSFRLVQSLRATTSIVEAQLDSSIFTQESVPSYHLIHPAVIDACLHPILAIMPGTSTTLLPVAIEKVTIAGETTTISSTVQLRGACHAGIGGLGKGQTYECDCTITSGDTTTNRPLVTFERFTIQQIEGAHSTWSTSDKSVFDKLNILASSPNRDFTTHLNTIMAEHCLKKQWSEQLIVRSIADILPAPSEFEMKSIHSTDDGDLTESIQSFNELAACYARMALQELPLDCVSAQKQPLLAACLSLTVHSKVDITFHSTQLYLAQLLKRFPRLKPILTVLAGCGLCLRQVLTGEQDGLEVLLKNEQIRRSLQEIQSLISASQIGAIFQVLDEHLRCTSANVLTGHKLRIFWLGGNSAVDVLPILRLLLNLSHETGLSIDLHYVDLDSVRLTEIEQTLSVHLSHESRLHTTFDDTFDLFNRDQNKTWMFESYDIVFAANRMQGCDHRASLADVRGLLVPNGLLLLLELTHAPCYFDLIFGLFEQWWSPADNQRALLNAQQWTTAIQQIGGFETVQVVPNTFGNSFIVAQKSLCLEILQTLEERQRQAWILFIAETNSNISDTLSSLLPSSNVTLIHPYGSDEEQIRLKIEQVMLLYEQVHIVFAWPLDQISANDNSEIAFAQLETRLCGTLVRVLQAIQTMQPRSFPFVFVLTRNAQPGAGAELNPIGAALIGLVRSLTSEYERHRLKLIDLQSPWQPAELPPALLRALAEHIIMSLSADHLDEIILRQDEHDGCVKQIEWHYEMLQEQQQQHANTELKPEQISIVPHRDADQQRFRLQIASSSSPLEHLMWIREKTTSDLRTDELEVRIHCVGIDFRDVLKACGLYPHVRPFSQSDKERLLFDPDAEGGFDFVGTVIRSGSNGKFEPGDRVLGVSPRGVLRSHVIVGSHEIVRIPEECNHLTDEQLAAMPYASLMALYSLKYRINLQCDQTVLIHAATGAAGQACIQYCRAIGARVLVTDDSDEKCRFLRECCGIEHVFNSKDFSFVSGIHSLLPEGVDVIINSLSGSLLQASIKLLSFQGHFVQWDKKDVFDKSHVSMFDLRNDCTFHLIDINTLFVNRPNKFHTLLNEVMELIMKGDFKPIEPTTIYETSHVIEAFKQCNSGEAMGKCVLRLVNSRQLLSLNDQQTGVQKKGNRSGMFPLDVCERSTILISGGFGGLGLTMSRWMIEEHGVKRLVLMSRRTIGQLEQADNPEYEEWQRLQSMAHKHGAHVEVVQADVTKFEDVHGLIERLNKTSYPVRGIIHSAVVQEDRSLAKITQANLIRVFGPKIRGAWNLHRASQLASVPLHFFLLFSSIRNHLIDLATSGYNAGNQFLDILAHYRAEQLNLPALSISLPGVSGAGMFHRHRHMLTHLQHATGFDLVPTTAVFELIERFHANQMTCPCPVVFAVNWQKLYENRHGIGIHQVCRIVAQRHASTSSSSATLAISSDSTVASESIYDRLESIVERTRAIVASLLGTTNVEQIDVNRSLVSQGMDSLAAASLYNWLGQETGIFISLAEILKGISIQSIAEHVHRKRQAGKQANAVSTDSESKLHSDLAEQDEIDRYSWVPYTGTENILCIRRPFCSDDPILFCISTDCTEHSHISSHTLVKRTLEQFGHMSAAAFYILQIASMVDIAASSRDIISQIRRVQPRGPYTLVATHADRGEIVADALVKQLQNYSSTSASQLLLLKLNSFSVYTIRYTIERRLLITQFTTMNLIPIRRATAAAAPQRTASPTLNVSGRLQALASFAQQRVWLHEKLYFNHQSSSLAIYNILVPLTIKHGSLSVERIRLALLSVLDYHTILRTAVRFNGESGQLEQEVQPLSHDLYSFECTSNVNSSEQLDAMLTAESVTNHFNLEEGKVVRCHLMLLSKHGDQQVLRKGDLIIFSLHHIAFDLSSVGPFIQSFSEACNQTKPMKIVGRRPQYIDVTLYEQALLRDPSTAGARQFWSTLLRGYDWSKKFLQSVTLTQTHRKVQSGRGYSKAFTLDPDLVHAQMLFASSHNISMFQLYLTCYYMFIHQLDGSCDLCITGATDNRRLLELKSMVGMFVNLIPYRIQLNPCESFARLALQVQQLCLSILEHNHLPYQYIINAESHERQAMSQLFFQYESRMSSITHGTALTFNVNDENDTVLAAYHDRDRSHGNGVALFDITLTVSHGHSERATNCFLECSADLFDDQTFVDTLANSFQHMLGQLFIEHQADLATKPMNRLSLFLPTAADQIRRLAFLRQVNTSEGPASFAQAYMWLDDHLRFDASKCKVAMCNLPFLYRIKTGTLSITRLRHALQLVIIKHHVLRTALFFDSDKQELVQRILQPQHNEQLFTFVDSTIETDDSLLTIMHDERGNSSHFDLAKGLVCRLHVVRRNSTSNDLDEGDAIIFNYHHAMFDFPSMPMFHRDLEQAYLMGELQLDDDNQLRYLDCEYEHILLLLLFLAHSLTHSLTMFRYVRLDAIAERQMPMSMAQDFWLESLRDYEFDRPIPLPFDRHRLSDEQRTGRGISVSFEFGPDLSRALLAHAAKSDTTPEYLLLACYYAFLFKLTNGEQDLCIGMNINGRYKDELHSIIGMFVNAIPLHLRHLDPCASFTCLAEQVREMAKNAMEMSYFPLQRILALHSNNAVSPLFLDTSFEYQATDMASTDQEQVLVGETVLTALPYSVQIGTDEIASKFDFSLRFHHDKANDKLACTINASLDLFEKKTVHKIARRFEVMLHQLFLLPTFDINRQPIYELSLLLPDELPLIHSIKNDTSQIPFRSFNRLPEEFAHQAYIYSQKIALCLDDQSLTYAELLAKVFQLVDYLDKRKNRSEIICQCVERSIEMVIGQLAIIASGAGYCSLSPDDPPERLAALVAQTNSQLVLVHSATADRFSHDQRAIDINSCLAVDDESNNMTDKNTNRLEWTFPVNHIIYIVFTSGSTGIPKA</sequence>
<dbReference type="Pfam" id="PF00501">
    <property type="entry name" value="AMP-binding"/>
    <property type="match status" value="1"/>
</dbReference>
<evidence type="ECO:0000259" key="8">
    <source>
        <dbReference type="PROSITE" id="PS50075"/>
    </source>
</evidence>
<feature type="region of interest" description="C-terminal hotdog fold" evidence="7">
    <location>
        <begin position="1138"/>
        <end position="1291"/>
    </location>
</feature>
<dbReference type="EMBL" id="CAJNOR010001423">
    <property type="protein sequence ID" value="CAF1140443.1"/>
    <property type="molecule type" value="Genomic_DNA"/>
</dbReference>
<keyword evidence="6" id="KW-0012">Acyltransferase</keyword>
<name>A0A814RZD8_ADIRI</name>
<dbReference type="InterPro" id="IPR049551">
    <property type="entry name" value="PKS_DH_C"/>
</dbReference>
<dbReference type="InterPro" id="IPR020807">
    <property type="entry name" value="PKS_DH"/>
</dbReference>
<feature type="domain" description="PKS/mFAS DH" evidence="10">
    <location>
        <begin position="962"/>
        <end position="1291"/>
    </location>
</feature>
<evidence type="ECO:0000313" key="12">
    <source>
        <dbReference type="Proteomes" id="UP000663828"/>
    </source>
</evidence>
<dbReference type="PANTHER" id="PTHR43775:SF37">
    <property type="entry name" value="SI:DKEY-61P9.11"/>
    <property type="match status" value="1"/>
</dbReference>
<dbReference type="InterPro" id="IPR009081">
    <property type="entry name" value="PP-bd_ACP"/>
</dbReference>
<dbReference type="InterPro" id="IPR036736">
    <property type="entry name" value="ACP-like_sf"/>
</dbReference>
<dbReference type="InterPro" id="IPR018201">
    <property type="entry name" value="Ketoacyl_synth_AS"/>
</dbReference>
<dbReference type="InterPro" id="IPR020845">
    <property type="entry name" value="AMP-binding_CS"/>
</dbReference>
<dbReference type="PROSITE" id="PS00606">
    <property type="entry name" value="KS3_1"/>
    <property type="match status" value="1"/>
</dbReference>
<dbReference type="Pfam" id="PF21089">
    <property type="entry name" value="PKS_DH_N"/>
    <property type="match status" value="1"/>
</dbReference>
<dbReference type="Gene3D" id="1.10.1200.10">
    <property type="entry name" value="ACP-like"/>
    <property type="match status" value="1"/>
</dbReference>
<reference evidence="11" key="1">
    <citation type="submission" date="2021-02" db="EMBL/GenBank/DDBJ databases">
        <authorList>
            <person name="Nowell W R."/>
        </authorList>
    </citation>
    <scope>NUCLEOTIDE SEQUENCE</scope>
</reference>
<dbReference type="InterPro" id="IPR023213">
    <property type="entry name" value="CAT-like_dom_sf"/>
</dbReference>
<dbReference type="Gene3D" id="3.30.559.10">
    <property type="entry name" value="Chloramphenicol acetyltransferase-like domain"/>
    <property type="match status" value="2"/>
</dbReference>
<dbReference type="InterPro" id="IPR000873">
    <property type="entry name" value="AMP-dep_synth/lig_dom"/>
</dbReference>
<feature type="non-terminal residue" evidence="11">
    <location>
        <position position="1"/>
    </location>
</feature>
<feature type="domain" description="Ketosynthase family 3 (KS3)" evidence="9">
    <location>
        <begin position="8"/>
        <end position="443"/>
    </location>
</feature>
<dbReference type="Gene3D" id="3.40.50.720">
    <property type="entry name" value="NAD(P)-binding Rossmann-like Domain"/>
    <property type="match status" value="3"/>
</dbReference>
<dbReference type="InterPro" id="IPR057326">
    <property type="entry name" value="KR_dom"/>
</dbReference>
<dbReference type="PROSITE" id="PS52004">
    <property type="entry name" value="KS3_2"/>
    <property type="match status" value="1"/>
</dbReference>
<dbReference type="Gene3D" id="3.40.47.10">
    <property type="match status" value="1"/>
</dbReference>
<dbReference type="SMART" id="SM00822">
    <property type="entry name" value="PKS_KR"/>
    <property type="match status" value="1"/>
</dbReference>
<dbReference type="GO" id="GO:0006633">
    <property type="term" value="P:fatty acid biosynthetic process"/>
    <property type="evidence" value="ECO:0007669"/>
    <property type="project" value="UniProtKB-UniPathway"/>
</dbReference>
<dbReference type="SMART" id="SM00827">
    <property type="entry name" value="PKS_AT"/>
    <property type="match status" value="1"/>
</dbReference>
<dbReference type="InterPro" id="IPR013149">
    <property type="entry name" value="ADH-like_C"/>
</dbReference>
<dbReference type="SUPFAM" id="SSF55048">
    <property type="entry name" value="Probable ACP-binding domain of malonyl-CoA ACP transacylase"/>
    <property type="match status" value="1"/>
</dbReference>
<dbReference type="InterPro" id="IPR020806">
    <property type="entry name" value="PKS_PP-bd"/>
</dbReference>
<dbReference type="Pfam" id="PF00109">
    <property type="entry name" value="ketoacyl-synt"/>
    <property type="match status" value="1"/>
</dbReference>
<dbReference type="GO" id="GO:0004312">
    <property type="term" value="F:fatty acid synthase activity"/>
    <property type="evidence" value="ECO:0007669"/>
    <property type="project" value="TreeGrafter"/>
</dbReference>
<dbReference type="Pfam" id="PF00698">
    <property type="entry name" value="Acyl_transf_1"/>
    <property type="match status" value="1"/>
</dbReference>
<comment type="caution">
    <text evidence="11">The sequence shown here is derived from an EMBL/GenBank/DDBJ whole genome shotgun (WGS) entry which is preliminary data.</text>
</comment>
<dbReference type="SUPFAM" id="SSF52151">
    <property type="entry name" value="FabD/lysophospholipase-like"/>
    <property type="match status" value="1"/>
</dbReference>
<dbReference type="Gene3D" id="3.30.70.3290">
    <property type="match status" value="1"/>
</dbReference>
<feature type="active site" description="Proton acceptor; for dehydratase activity" evidence="7">
    <location>
        <position position="995"/>
    </location>
</feature>
<dbReference type="SMART" id="SM00829">
    <property type="entry name" value="PKS_ER"/>
    <property type="match status" value="1"/>
</dbReference>
<dbReference type="SUPFAM" id="SSF51735">
    <property type="entry name" value="NAD(P)-binding Rossmann-fold domains"/>
    <property type="match status" value="3"/>
</dbReference>
<dbReference type="InterPro" id="IPR020841">
    <property type="entry name" value="PKS_Beta-ketoAc_synthase_dom"/>
</dbReference>
<evidence type="ECO:0000259" key="9">
    <source>
        <dbReference type="PROSITE" id="PS52004"/>
    </source>
</evidence>
<evidence type="ECO:0000256" key="3">
    <source>
        <dbReference type="ARBA" id="ARBA00022679"/>
    </source>
</evidence>
<evidence type="ECO:0000256" key="2">
    <source>
        <dbReference type="ARBA" id="ARBA00022553"/>
    </source>
</evidence>
<dbReference type="Gene3D" id="3.10.129.110">
    <property type="entry name" value="Polyketide synthase dehydratase"/>
    <property type="match status" value="1"/>
</dbReference>
<dbReference type="InterPro" id="IPR029063">
    <property type="entry name" value="SAM-dependent_MTases_sf"/>
</dbReference>
<feature type="domain" description="Carrier" evidence="8">
    <location>
        <begin position="2601"/>
        <end position="2676"/>
    </location>
</feature>
<feature type="region of interest" description="N-terminal hotdog fold" evidence="7">
    <location>
        <begin position="962"/>
        <end position="1120"/>
    </location>
</feature>
<dbReference type="SMART" id="SM00826">
    <property type="entry name" value="PKS_DH"/>
    <property type="match status" value="1"/>
</dbReference>
<dbReference type="GO" id="GO:0004315">
    <property type="term" value="F:3-oxoacyl-[acyl-carrier-protein] synthase activity"/>
    <property type="evidence" value="ECO:0007669"/>
    <property type="project" value="InterPro"/>
</dbReference>
<evidence type="ECO:0000256" key="5">
    <source>
        <dbReference type="ARBA" id="ARBA00023268"/>
    </source>
</evidence>
<dbReference type="Gene3D" id="3.40.50.980">
    <property type="match status" value="2"/>
</dbReference>
<dbReference type="SUPFAM" id="SSF52777">
    <property type="entry name" value="CoA-dependent acyltransferases"/>
    <property type="match status" value="4"/>
</dbReference>
<dbReference type="InterPro" id="IPR016036">
    <property type="entry name" value="Malonyl_transacylase_ACP-bd"/>
</dbReference>
<evidence type="ECO:0000259" key="10">
    <source>
        <dbReference type="PROSITE" id="PS52019"/>
    </source>
</evidence>
<dbReference type="Gene3D" id="3.90.180.10">
    <property type="entry name" value="Medium-chain alcohol dehydrogenases, catalytic domain"/>
    <property type="match status" value="1"/>
</dbReference>
<dbReference type="InterPro" id="IPR001227">
    <property type="entry name" value="Ac_transferase_dom_sf"/>
</dbReference>
<organism evidence="11 12">
    <name type="scientific">Adineta ricciae</name>
    <name type="common">Rotifer</name>
    <dbReference type="NCBI Taxonomy" id="249248"/>
    <lineage>
        <taxon>Eukaryota</taxon>
        <taxon>Metazoa</taxon>
        <taxon>Spiralia</taxon>
        <taxon>Gnathifera</taxon>
        <taxon>Rotifera</taxon>
        <taxon>Eurotatoria</taxon>
        <taxon>Bdelloidea</taxon>
        <taxon>Adinetida</taxon>
        <taxon>Adinetidae</taxon>
        <taxon>Adineta</taxon>
    </lineage>
</organism>
<dbReference type="PROSITE" id="PS52019">
    <property type="entry name" value="PKS_MFAS_DH"/>
    <property type="match status" value="1"/>
</dbReference>
<dbReference type="PROSITE" id="PS50075">
    <property type="entry name" value="CARRIER"/>
    <property type="match status" value="1"/>
</dbReference>
<dbReference type="PANTHER" id="PTHR43775">
    <property type="entry name" value="FATTY ACID SYNTHASE"/>
    <property type="match status" value="1"/>
</dbReference>
<dbReference type="Pfam" id="PF08659">
    <property type="entry name" value="KR"/>
    <property type="match status" value="1"/>
</dbReference>
<dbReference type="SUPFAM" id="SSF56801">
    <property type="entry name" value="Acetyl-CoA synthetase-like"/>
    <property type="match status" value="1"/>
</dbReference>
<dbReference type="InterPro" id="IPR013968">
    <property type="entry name" value="PKS_KR"/>
</dbReference>
<dbReference type="InterPro" id="IPR042104">
    <property type="entry name" value="PKS_dehydratase_sf"/>
</dbReference>
<dbReference type="Pfam" id="PF00107">
    <property type="entry name" value="ADH_zinc_N"/>
    <property type="match status" value="1"/>
</dbReference>
<dbReference type="CDD" id="cd00833">
    <property type="entry name" value="PKS"/>
    <property type="match status" value="1"/>
</dbReference>
<evidence type="ECO:0000256" key="4">
    <source>
        <dbReference type="ARBA" id="ARBA00022857"/>
    </source>
</evidence>
<dbReference type="SMART" id="SM00823">
    <property type="entry name" value="PKS_PP"/>
    <property type="match status" value="1"/>
</dbReference>
<evidence type="ECO:0000256" key="1">
    <source>
        <dbReference type="ARBA" id="ARBA00022450"/>
    </source>
</evidence>
<evidence type="ECO:0000256" key="6">
    <source>
        <dbReference type="ARBA" id="ARBA00023315"/>
    </source>
</evidence>
<dbReference type="InterPro" id="IPR016039">
    <property type="entry name" value="Thiolase-like"/>
</dbReference>
<protein>
    <recommendedName>
        <fullName evidence="13">Polyketide synthase</fullName>
    </recommendedName>
</protein>
<dbReference type="InterPro" id="IPR049900">
    <property type="entry name" value="PKS_mFAS_DH"/>
</dbReference>
<dbReference type="Pfam" id="PF14765">
    <property type="entry name" value="PS-DH"/>
    <property type="match status" value="1"/>
</dbReference>
<keyword evidence="3" id="KW-0808">Transferase</keyword>
<dbReference type="SUPFAM" id="SSF50129">
    <property type="entry name" value="GroES-like"/>
    <property type="match status" value="1"/>
</dbReference>
<gene>
    <name evidence="11" type="ORF">XAT740_LOCUS20391</name>
</gene>